<organism evidence="4 5">
    <name type="scientific">Stichopus japonicus</name>
    <name type="common">Sea cucumber</name>
    <dbReference type="NCBI Taxonomy" id="307972"/>
    <lineage>
        <taxon>Eukaryota</taxon>
        <taxon>Metazoa</taxon>
        <taxon>Echinodermata</taxon>
        <taxon>Eleutherozoa</taxon>
        <taxon>Echinozoa</taxon>
        <taxon>Holothuroidea</taxon>
        <taxon>Aspidochirotacea</taxon>
        <taxon>Aspidochirotida</taxon>
        <taxon>Stichopodidae</taxon>
        <taxon>Apostichopus</taxon>
    </lineage>
</organism>
<dbReference type="PANTHER" id="PTHR45048">
    <property type="match status" value="1"/>
</dbReference>
<proteinExistence type="predicted"/>
<evidence type="ECO:0000256" key="2">
    <source>
        <dbReference type="ARBA" id="ARBA00022737"/>
    </source>
</evidence>
<feature type="repeat" description="WD" evidence="3">
    <location>
        <begin position="209"/>
        <end position="243"/>
    </location>
</feature>
<feature type="repeat" description="WD" evidence="3">
    <location>
        <begin position="256"/>
        <end position="291"/>
    </location>
</feature>
<dbReference type="SUPFAM" id="SSF50978">
    <property type="entry name" value="WD40 repeat-like"/>
    <property type="match status" value="1"/>
</dbReference>
<feature type="repeat" description="WD" evidence="3">
    <location>
        <begin position="298"/>
        <end position="339"/>
    </location>
</feature>
<evidence type="ECO:0000256" key="3">
    <source>
        <dbReference type="PROSITE-ProRule" id="PRU00221"/>
    </source>
</evidence>
<reference evidence="4 5" key="1">
    <citation type="journal article" date="2017" name="PLoS Biol.">
        <title>The sea cucumber genome provides insights into morphological evolution and visceral regeneration.</title>
        <authorList>
            <person name="Zhang X."/>
            <person name="Sun L."/>
            <person name="Yuan J."/>
            <person name="Sun Y."/>
            <person name="Gao Y."/>
            <person name="Zhang L."/>
            <person name="Li S."/>
            <person name="Dai H."/>
            <person name="Hamel J.F."/>
            <person name="Liu C."/>
            <person name="Yu Y."/>
            <person name="Liu S."/>
            <person name="Lin W."/>
            <person name="Guo K."/>
            <person name="Jin S."/>
            <person name="Xu P."/>
            <person name="Storey K.B."/>
            <person name="Huan P."/>
            <person name="Zhang T."/>
            <person name="Zhou Y."/>
            <person name="Zhang J."/>
            <person name="Lin C."/>
            <person name="Li X."/>
            <person name="Xing L."/>
            <person name="Huo D."/>
            <person name="Sun M."/>
            <person name="Wang L."/>
            <person name="Mercier A."/>
            <person name="Li F."/>
            <person name="Yang H."/>
            <person name="Xiang J."/>
        </authorList>
    </citation>
    <scope>NUCLEOTIDE SEQUENCE [LARGE SCALE GENOMIC DNA]</scope>
    <source>
        <strain evidence="4">Shaxun</strain>
        <tissue evidence="4">Muscle</tissue>
    </source>
</reference>
<dbReference type="Gene3D" id="2.130.10.10">
    <property type="entry name" value="YVTN repeat-like/Quinoprotein amine dehydrogenase"/>
    <property type="match status" value="3"/>
</dbReference>
<dbReference type="PROSITE" id="PS50294">
    <property type="entry name" value="WD_REPEATS_REGION"/>
    <property type="match status" value="6"/>
</dbReference>
<dbReference type="InterPro" id="IPR001680">
    <property type="entry name" value="WD40_rpt"/>
</dbReference>
<dbReference type="SMART" id="SM00320">
    <property type="entry name" value="WD40"/>
    <property type="match status" value="7"/>
</dbReference>
<feature type="repeat" description="WD" evidence="3">
    <location>
        <begin position="84"/>
        <end position="125"/>
    </location>
</feature>
<feature type="repeat" description="WD" evidence="3">
    <location>
        <begin position="42"/>
        <end position="83"/>
    </location>
</feature>
<dbReference type="InterPro" id="IPR036322">
    <property type="entry name" value="WD40_repeat_dom_sf"/>
</dbReference>
<keyword evidence="5" id="KW-1185">Reference proteome</keyword>
<gene>
    <name evidence="4" type="ORF">BSL78_19732</name>
</gene>
<dbReference type="Pfam" id="PF00400">
    <property type="entry name" value="WD40"/>
    <property type="match status" value="6"/>
</dbReference>
<dbReference type="EMBL" id="MRZV01000852">
    <property type="protein sequence ID" value="PIK43401.1"/>
    <property type="molecule type" value="Genomic_DNA"/>
</dbReference>
<accession>A0A2G8K5X0</accession>
<dbReference type="InterPro" id="IPR019775">
    <property type="entry name" value="WD40_repeat_CS"/>
</dbReference>
<dbReference type="AlphaFoldDB" id="A0A2G8K5X0"/>
<keyword evidence="1 3" id="KW-0853">WD repeat</keyword>
<dbReference type="InterPro" id="IPR020472">
    <property type="entry name" value="WD40_PAC1"/>
</dbReference>
<comment type="caution">
    <text evidence="4">The sequence shown here is derived from an EMBL/GenBank/DDBJ whole genome shotgun (WGS) entry which is preliminary data.</text>
</comment>
<dbReference type="OrthoDB" id="538223at2759"/>
<protein>
    <submittedName>
        <fullName evidence="4">Uncharacterized protein</fullName>
    </submittedName>
</protein>
<feature type="repeat" description="WD" evidence="3">
    <location>
        <begin position="167"/>
        <end position="208"/>
    </location>
</feature>
<dbReference type="PRINTS" id="PR00320">
    <property type="entry name" value="GPROTEINBRPT"/>
</dbReference>
<dbReference type="InterPro" id="IPR015943">
    <property type="entry name" value="WD40/YVTN_repeat-like_dom_sf"/>
</dbReference>
<sequence>MSDEEDIDPLALEVAEEISENLSSKSGTWENENLAQVKYKVLRGHREAINSCQFCSNDSLILTGSSDQTTAVWDVETGEKLQKYEGHRDVISQCHMNSDATNFASGSWDKTVNYWDTETGKDIGSLEGIVTCCQLSHSGKFAAVGSDLENALTIWDTSEGKIIHKMQNHHKSTPTSLTFSPNDDRICTTSMDGCTKMWDLHSHKVTVQFSGHINVVSSCCFDKEERNLCTGSWDKHMKVWDVSCGTFRTQGPLTLSKGHEGCISSCVFSDDGSMLASGSYDTTVVVWDMETFAPKLTLKGHEDWVTDVEFSKDSKTVLSCSKDKTLRVWNVSDSDSIPVVLESKRSMGLRIVKCKECRKPFSISQLEDATVQHMCVFCRLQASRNVPSFREEALMEMPG</sequence>
<evidence type="ECO:0000313" key="4">
    <source>
        <dbReference type="EMBL" id="PIK43401.1"/>
    </source>
</evidence>
<keyword evidence="2" id="KW-0677">Repeat</keyword>
<dbReference type="PANTHER" id="PTHR45048:SF1">
    <property type="entry name" value="WD REPEAT-CONTAINING PROTEIN 88"/>
    <property type="match status" value="1"/>
</dbReference>
<dbReference type="STRING" id="307972.A0A2G8K5X0"/>
<evidence type="ECO:0000256" key="1">
    <source>
        <dbReference type="ARBA" id="ARBA00022574"/>
    </source>
</evidence>
<dbReference type="Proteomes" id="UP000230750">
    <property type="component" value="Unassembled WGS sequence"/>
</dbReference>
<dbReference type="PROSITE" id="PS50082">
    <property type="entry name" value="WD_REPEATS_2"/>
    <property type="match status" value="6"/>
</dbReference>
<dbReference type="PROSITE" id="PS00678">
    <property type="entry name" value="WD_REPEATS_1"/>
    <property type="match status" value="5"/>
</dbReference>
<dbReference type="CDD" id="cd00200">
    <property type="entry name" value="WD40"/>
    <property type="match status" value="1"/>
</dbReference>
<name>A0A2G8K5X0_STIJA</name>
<evidence type="ECO:0000313" key="5">
    <source>
        <dbReference type="Proteomes" id="UP000230750"/>
    </source>
</evidence>